<feature type="non-terminal residue" evidence="1">
    <location>
        <position position="34"/>
    </location>
</feature>
<dbReference type="Proteomes" id="UP000004259">
    <property type="component" value="Unassembled WGS sequence"/>
</dbReference>
<proteinExistence type="predicted"/>
<evidence type="ECO:0000313" key="1">
    <source>
        <dbReference type="EMBL" id="EGC04366.1"/>
    </source>
</evidence>
<dbReference type="STRING" id="246199.CUS_4441"/>
<organism evidence="1 2">
    <name type="scientific">Ruminococcus albus 8</name>
    <dbReference type="NCBI Taxonomy" id="246199"/>
    <lineage>
        <taxon>Bacteria</taxon>
        <taxon>Bacillati</taxon>
        <taxon>Bacillota</taxon>
        <taxon>Clostridia</taxon>
        <taxon>Eubacteriales</taxon>
        <taxon>Oscillospiraceae</taxon>
        <taxon>Ruminococcus</taxon>
    </lineage>
</organism>
<evidence type="ECO:0000313" key="2">
    <source>
        <dbReference type="Proteomes" id="UP000004259"/>
    </source>
</evidence>
<sequence length="34" mass="3466">MFADMNPMMKKALVGTAGAGTLVCGAMAAWSVYA</sequence>
<dbReference type="AlphaFoldDB" id="E9S8M8"/>
<reference evidence="1 2" key="1">
    <citation type="submission" date="2011-02" db="EMBL/GenBank/DDBJ databases">
        <authorList>
            <person name="Nelson K.E."/>
            <person name="Sutton G."/>
            <person name="Torralba M."/>
            <person name="Durkin S."/>
            <person name="Harkins D."/>
            <person name="Montgomery R."/>
            <person name="Ziemer C."/>
            <person name="Klaassens E."/>
            <person name="Ocuiv P."/>
            <person name="Morrison M."/>
        </authorList>
    </citation>
    <scope>NUCLEOTIDE SEQUENCE [LARGE SCALE GENOMIC DNA]</scope>
    <source>
        <strain evidence="1 2">8</strain>
    </source>
</reference>
<dbReference type="EMBL" id="ADKM02000027">
    <property type="protein sequence ID" value="EGC04366.1"/>
    <property type="molecule type" value="Genomic_DNA"/>
</dbReference>
<gene>
    <name evidence="1" type="ORF">CUS_4441</name>
</gene>
<keyword evidence="2" id="KW-1185">Reference proteome</keyword>
<name>E9S8M8_RUMAL</name>
<comment type="caution">
    <text evidence="1">The sequence shown here is derived from an EMBL/GenBank/DDBJ whole genome shotgun (WGS) entry which is preliminary data.</text>
</comment>
<protein>
    <submittedName>
        <fullName evidence="1">Uncharacterized protein</fullName>
    </submittedName>
</protein>
<accession>E9S8M8</accession>